<dbReference type="PANTHER" id="PTHR19136:SF81">
    <property type="entry name" value="MOLYBDENUM COFACTOR GUANYLYLTRANSFERASE"/>
    <property type="match status" value="1"/>
</dbReference>
<keyword evidence="3 8" id="KW-0479">Metal-binding</keyword>
<dbReference type="KEGG" id="oxy:HCG48_23705"/>
<keyword evidence="11" id="KW-1185">Reference proteome</keyword>
<dbReference type="CDD" id="cd02503">
    <property type="entry name" value="MobA"/>
    <property type="match status" value="1"/>
</dbReference>
<evidence type="ECO:0000256" key="8">
    <source>
        <dbReference type="HAMAP-Rule" id="MF_00316"/>
    </source>
</evidence>
<dbReference type="InterPro" id="IPR025877">
    <property type="entry name" value="MobA-like_NTP_Trfase"/>
</dbReference>
<dbReference type="Gene3D" id="3.90.550.10">
    <property type="entry name" value="Spore Coat Polysaccharide Biosynthesis Protein SpsA, Chain A"/>
    <property type="match status" value="1"/>
</dbReference>
<dbReference type="GO" id="GO:0006777">
    <property type="term" value="P:Mo-molybdopterin cofactor biosynthetic process"/>
    <property type="evidence" value="ECO:0007669"/>
    <property type="project" value="UniProtKB-KW"/>
</dbReference>
<keyword evidence="10" id="KW-0548">Nucleotidyltransferase</keyword>
<feature type="binding site" evidence="8">
    <location>
        <position position="106"/>
    </location>
    <ligand>
        <name>Mg(2+)</name>
        <dbReference type="ChEBI" id="CHEBI:18420"/>
    </ligand>
</feature>
<dbReference type="Pfam" id="PF12804">
    <property type="entry name" value="NTP_transf_3"/>
    <property type="match status" value="1"/>
</dbReference>
<evidence type="ECO:0000256" key="7">
    <source>
        <dbReference type="ARBA" id="ARBA00023150"/>
    </source>
</evidence>
<protein>
    <recommendedName>
        <fullName evidence="8">Probable molybdenum cofactor guanylyltransferase</fullName>
        <shortName evidence="8">MoCo guanylyltransferase</shortName>
        <ecNumber evidence="8">2.7.7.77</ecNumber>
    </recommendedName>
    <alternativeName>
        <fullName evidence="8">GTP:molybdopterin guanylyltransferase</fullName>
    </alternativeName>
    <alternativeName>
        <fullName evidence="8">Mo-MPT guanylyltransferase</fullName>
    </alternativeName>
    <alternativeName>
        <fullName evidence="8">Molybdopterin guanylyltransferase</fullName>
    </alternativeName>
    <alternativeName>
        <fullName evidence="8">Molybdopterin-guanine dinucleotide synthase</fullName>
        <shortName evidence="8">MGD synthase</shortName>
    </alternativeName>
</protein>
<dbReference type="GO" id="GO:0005525">
    <property type="term" value="F:GTP binding"/>
    <property type="evidence" value="ECO:0007669"/>
    <property type="project" value="UniProtKB-UniRule"/>
</dbReference>
<feature type="binding site" evidence="8">
    <location>
        <begin position="11"/>
        <end position="13"/>
    </location>
    <ligand>
        <name>GTP</name>
        <dbReference type="ChEBI" id="CHEBI:37565"/>
    </ligand>
</feature>
<comment type="caution">
    <text evidence="8">Lacks conserved residue(s) required for the propagation of feature annotation.</text>
</comment>
<evidence type="ECO:0000256" key="1">
    <source>
        <dbReference type="ARBA" id="ARBA00022490"/>
    </source>
</evidence>
<dbReference type="GO" id="GO:0046872">
    <property type="term" value="F:metal ion binding"/>
    <property type="evidence" value="ECO:0007669"/>
    <property type="project" value="UniProtKB-KW"/>
</dbReference>
<feature type="binding site" evidence="8">
    <location>
        <position position="23"/>
    </location>
    <ligand>
        <name>GTP</name>
        <dbReference type="ChEBI" id="CHEBI:37565"/>
    </ligand>
</feature>
<keyword evidence="7 8" id="KW-0501">Molybdenum cofactor biosynthesis</keyword>
<gene>
    <name evidence="8" type="primary">mobA</name>
    <name evidence="10" type="ORF">HCG48_23705</name>
</gene>
<evidence type="ECO:0000256" key="4">
    <source>
        <dbReference type="ARBA" id="ARBA00022741"/>
    </source>
</evidence>
<dbReference type="GO" id="GO:0005737">
    <property type="term" value="C:cytoplasm"/>
    <property type="evidence" value="ECO:0007669"/>
    <property type="project" value="UniProtKB-SubCell"/>
</dbReference>
<comment type="similarity">
    <text evidence="8">Belongs to the MobA family.</text>
</comment>
<dbReference type="GO" id="GO:0061603">
    <property type="term" value="F:molybdenum cofactor guanylyltransferase activity"/>
    <property type="evidence" value="ECO:0007669"/>
    <property type="project" value="UniProtKB-EC"/>
</dbReference>
<comment type="catalytic activity">
    <reaction evidence="8">
        <text>Mo-molybdopterin + GTP + H(+) = Mo-molybdopterin guanine dinucleotide + diphosphate</text>
        <dbReference type="Rhea" id="RHEA:34243"/>
        <dbReference type="ChEBI" id="CHEBI:15378"/>
        <dbReference type="ChEBI" id="CHEBI:33019"/>
        <dbReference type="ChEBI" id="CHEBI:37565"/>
        <dbReference type="ChEBI" id="CHEBI:71302"/>
        <dbReference type="ChEBI" id="CHEBI:71310"/>
        <dbReference type="EC" id="2.7.7.77"/>
    </reaction>
</comment>
<dbReference type="EMBL" id="CP051167">
    <property type="protein sequence ID" value="QIZ73232.1"/>
    <property type="molecule type" value="Genomic_DNA"/>
</dbReference>
<keyword evidence="2 8" id="KW-0808">Transferase</keyword>
<feature type="domain" description="MobA-like NTP transferase" evidence="9">
    <location>
        <begin position="8"/>
        <end position="168"/>
    </location>
</feature>
<dbReference type="EC" id="2.7.7.77" evidence="8"/>
<evidence type="ECO:0000259" key="9">
    <source>
        <dbReference type="Pfam" id="PF12804"/>
    </source>
</evidence>
<evidence type="ECO:0000313" key="11">
    <source>
        <dbReference type="Proteomes" id="UP000500857"/>
    </source>
</evidence>
<evidence type="ECO:0000256" key="3">
    <source>
        <dbReference type="ARBA" id="ARBA00022723"/>
    </source>
</evidence>
<dbReference type="PANTHER" id="PTHR19136">
    <property type="entry name" value="MOLYBDENUM COFACTOR GUANYLYLTRANSFERASE"/>
    <property type="match status" value="1"/>
</dbReference>
<sequence>MLKNRLTALVLAGGSSSRMGQDKALLTVGGRTFLQKVCEVARQCCDRVCILTPWPERYQFLNELPSWGAGEIAFLDELHPGEGPLVALCDGLAQVESEWVLLLACDLPFLDGAIVARWAAQLDALSPEILASVPQQDSLWQPTCGFYRSPILPHLQGFVARGGRSFQRGLRELPVQAIALNSAESQMLLNVNTPEAFRSLQN</sequence>
<keyword evidence="4 8" id="KW-0547">Nucleotide-binding</keyword>
<dbReference type="Proteomes" id="UP000500857">
    <property type="component" value="Chromosome"/>
</dbReference>
<reference evidence="10 11" key="1">
    <citation type="submission" date="2020-04" db="EMBL/GenBank/DDBJ databases">
        <authorList>
            <person name="Basu S."/>
            <person name="Maruthanayagam V."/>
            <person name="Chakraborty S."/>
            <person name="Pramanik A."/>
            <person name="Mukherjee J."/>
            <person name="Brink B."/>
        </authorList>
    </citation>
    <scope>NUCLEOTIDE SEQUENCE [LARGE SCALE GENOMIC DNA]</scope>
    <source>
        <strain evidence="10 11">AP17</strain>
    </source>
</reference>
<comment type="domain">
    <text evidence="8">The N-terminal domain determines nucleotide recognition and specific binding, while the C-terminal domain determines the specific binding to the target protein.</text>
</comment>
<name>A0A6H1U2Y6_9CYAN</name>
<evidence type="ECO:0000313" key="10">
    <source>
        <dbReference type="EMBL" id="QIZ73232.1"/>
    </source>
</evidence>
<evidence type="ECO:0000256" key="2">
    <source>
        <dbReference type="ARBA" id="ARBA00022679"/>
    </source>
</evidence>
<accession>A0A6H1U2Y6</accession>
<dbReference type="NCBIfam" id="NF002741">
    <property type="entry name" value="PRK02726.1"/>
    <property type="match status" value="1"/>
</dbReference>
<dbReference type="RefSeq" id="WP_168571378.1">
    <property type="nucleotide sequence ID" value="NZ_CP051167.1"/>
</dbReference>
<dbReference type="AlphaFoldDB" id="A0A6H1U2Y6"/>
<comment type="cofactor">
    <cofactor evidence="8">
        <name>Mg(2+)</name>
        <dbReference type="ChEBI" id="CHEBI:18420"/>
    </cofactor>
</comment>
<keyword evidence="5 8" id="KW-0460">Magnesium</keyword>
<dbReference type="InterPro" id="IPR029044">
    <property type="entry name" value="Nucleotide-diphossugar_trans"/>
</dbReference>
<proteinExistence type="inferred from homology"/>
<evidence type="ECO:0000256" key="6">
    <source>
        <dbReference type="ARBA" id="ARBA00023134"/>
    </source>
</evidence>
<evidence type="ECO:0000256" key="5">
    <source>
        <dbReference type="ARBA" id="ARBA00022842"/>
    </source>
</evidence>
<keyword evidence="6 8" id="KW-0342">GTP-binding</keyword>
<organism evidence="10 11">
    <name type="scientific">Oxynema aestuarii AP17</name>
    <dbReference type="NCBI Taxonomy" id="2064643"/>
    <lineage>
        <taxon>Bacteria</taxon>
        <taxon>Bacillati</taxon>
        <taxon>Cyanobacteriota</taxon>
        <taxon>Cyanophyceae</taxon>
        <taxon>Oscillatoriophycideae</taxon>
        <taxon>Oscillatoriales</taxon>
        <taxon>Oscillatoriaceae</taxon>
        <taxon>Oxynema</taxon>
        <taxon>Oxynema aestuarii</taxon>
    </lineage>
</organism>
<dbReference type="InterPro" id="IPR013482">
    <property type="entry name" value="Molybde_CF_guanTrfase"/>
</dbReference>
<comment type="subcellular location">
    <subcellularLocation>
        <location evidence="8">Cytoplasm</location>
    </subcellularLocation>
</comment>
<feature type="binding site" evidence="8">
    <location>
        <position position="106"/>
    </location>
    <ligand>
        <name>GTP</name>
        <dbReference type="ChEBI" id="CHEBI:37565"/>
    </ligand>
</feature>
<feature type="binding site" evidence="8">
    <location>
        <position position="76"/>
    </location>
    <ligand>
        <name>GTP</name>
        <dbReference type="ChEBI" id="CHEBI:37565"/>
    </ligand>
</feature>
<dbReference type="SUPFAM" id="SSF53448">
    <property type="entry name" value="Nucleotide-diphospho-sugar transferases"/>
    <property type="match status" value="1"/>
</dbReference>
<comment type="function">
    <text evidence="8">Transfers a GMP moiety from GTP to Mo-molybdopterin (Mo-MPT) cofactor (Moco or molybdenum cofactor) to form Mo-molybdopterin guanine dinucleotide (Mo-MGD) cofactor.</text>
</comment>
<keyword evidence="1 8" id="KW-0963">Cytoplasm</keyword>
<dbReference type="HAMAP" id="MF_00316">
    <property type="entry name" value="MobA"/>
    <property type="match status" value="1"/>
</dbReference>